<evidence type="ECO:0000259" key="1">
    <source>
        <dbReference type="Pfam" id="PF22847"/>
    </source>
</evidence>
<dbReference type="AlphaFoldDB" id="A0A9X3F949"/>
<dbReference type="Pfam" id="PF22847">
    <property type="entry name" value="BT_3657-like_N"/>
    <property type="match status" value="1"/>
</dbReference>
<organism evidence="2 3">
    <name type="scientific">Draconibacterium aestuarii</name>
    <dbReference type="NCBI Taxonomy" id="2998507"/>
    <lineage>
        <taxon>Bacteria</taxon>
        <taxon>Pseudomonadati</taxon>
        <taxon>Bacteroidota</taxon>
        <taxon>Bacteroidia</taxon>
        <taxon>Marinilabiliales</taxon>
        <taxon>Prolixibacteraceae</taxon>
        <taxon>Draconibacterium</taxon>
    </lineage>
</organism>
<name>A0A9X3F949_9BACT</name>
<evidence type="ECO:0000313" key="3">
    <source>
        <dbReference type="Proteomes" id="UP001145087"/>
    </source>
</evidence>
<dbReference type="InterPro" id="IPR023296">
    <property type="entry name" value="Glyco_hydro_beta-prop_sf"/>
</dbReference>
<protein>
    <submittedName>
        <fullName evidence="2">Glycoside hydrolase family 43 protein</fullName>
    </submittedName>
</protein>
<dbReference type="InterPro" id="IPR050727">
    <property type="entry name" value="GH43_arabinanases"/>
</dbReference>
<dbReference type="PROSITE" id="PS51257">
    <property type="entry name" value="PROKAR_LIPOPROTEIN"/>
    <property type="match status" value="1"/>
</dbReference>
<dbReference type="GO" id="GO:0016787">
    <property type="term" value="F:hydrolase activity"/>
    <property type="evidence" value="ECO:0007669"/>
    <property type="project" value="UniProtKB-KW"/>
</dbReference>
<dbReference type="Gene3D" id="2.115.10.20">
    <property type="entry name" value="Glycosyl hydrolase domain, family 43"/>
    <property type="match status" value="1"/>
</dbReference>
<comment type="caution">
    <text evidence="2">The sequence shown here is derived from an EMBL/GenBank/DDBJ whole genome shotgun (WGS) entry which is preliminary data.</text>
</comment>
<dbReference type="InterPro" id="IPR055133">
    <property type="entry name" value="BT_3657-like_N"/>
</dbReference>
<dbReference type="EMBL" id="JAPOHD010000030">
    <property type="protein sequence ID" value="MCY1721967.1"/>
    <property type="molecule type" value="Genomic_DNA"/>
</dbReference>
<dbReference type="RefSeq" id="WP_343334297.1">
    <property type="nucleotide sequence ID" value="NZ_JAPOHD010000030.1"/>
</dbReference>
<reference evidence="2" key="1">
    <citation type="submission" date="2022-11" db="EMBL/GenBank/DDBJ databases">
        <title>Marilongibacter aestuarii gen. nov., sp. nov., isolated from tidal flat sediment.</title>
        <authorList>
            <person name="Jiayan W."/>
        </authorList>
    </citation>
    <scope>NUCLEOTIDE SEQUENCE</scope>
    <source>
        <strain evidence="2">Z1-6</strain>
    </source>
</reference>
<keyword evidence="2" id="KW-0378">Hydrolase</keyword>
<dbReference type="Proteomes" id="UP001145087">
    <property type="component" value="Unassembled WGS sequence"/>
</dbReference>
<evidence type="ECO:0000313" key="2">
    <source>
        <dbReference type="EMBL" id="MCY1721967.1"/>
    </source>
</evidence>
<gene>
    <name evidence="2" type="ORF">OU798_16555</name>
</gene>
<accession>A0A9X3F949</accession>
<proteinExistence type="predicted"/>
<dbReference type="SUPFAM" id="SSF75005">
    <property type="entry name" value="Arabinanase/levansucrase/invertase"/>
    <property type="match status" value="1"/>
</dbReference>
<dbReference type="CDD" id="cd08983">
    <property type="entry name" value="GH43_Bt3655-like"/>
    <property type="match status" value="1"/>
</dbReference>
<keyword evidence="3" id="KW-1185">Reference proteome</keyword>
<feature type="domain" description="Arabinosidase BT-3657-like N-terminal" evidence="1">
    <location>
        <begin position="24"/>
        <end position="121"/>
    </location>
</feature>
<dbReference type="PANTHER" id="PTHR43301">
    <property type="entry name" value="ARABINAN ENDO-1,5-ALPHA-L-ARABINOSIDASE"/>
    <property type="match status" value="1"/>
</dbReference>
<dbReference type="PANTHER" id="PTHR43301:SF3">
    <property type="entry name" value="ARABINAN ENDO-1,5-ALPHA-L-ARABINOSIDASE A-RELATED"/>
    <property type="match status" value="1"/>
</dbReference>
<sequence length="312" mass="36248">MKLRILISIIGIILFVSCKQEKEVYMFSTFREPADEGLYLAYSYDGYNWEDLGGSWLKPEIGEQKVMRDPSVVKGPDGTFHMVWTSSWRGDLGFGYASSTDLVKWSEQQFISVMDFDTSTVNVWAPELFYDDELDEYIIIWASTIPFKFEKGMEEERNNHRMYYTTTKDFTTFSDTKLYLDPGFSVIDCVIVKRKSSDYVLVLKDNTRPERNIKVAFGKTPLGTWENISEPFTDNFTEGPTVLKLDDKWLIYFDAYRKKTYDAVETSDFKTFTDISGKVQLPEGHKHGTIFKTNESILNQLIQKSEERKAKQ</sequence>